<reference evidence="3" key="2">
    <citation type="submission" date="2021-04" db="EMBL/GenBank/DDBJ databases">
        <authorList>
            <person name="Gilroy R."/>
        </authorList>
    </citation>
    <scope>NUCLEOTIDE SEQUENCE</scope>
    <source>
        <strain evidence="3">ChiSxjej5B17-1746</strain>
    </source>
</reference>
<evidence type="ECO:0000313" key="4">
    <source>
        <dbReference type="Proteomes" id="UP000824264"/>
    </source>
</evidence>
<evidence type="ECO:0000256" key="1">
    <source>
        <dbReference type="SAM" id="MobiDB-lite"/>
    </source>
</evidence>
<dbReference type="InterPro" id="IPR051934">
    <property type="entry name" value="Phage_Tail_Fiber_Structural"/>
</dbReference>
<feature type="compositionally biased region" description="Basic and acidic residues" evidence="1">
    <location>
        <begin position="272"/>
        <end position="292"/>
    </location>
</feature>
<dbReference type="Pfam" id="PF12571">
    <property type="entry name" value="Phage_tail_fib"/>
    <property type="match status" value="1"/>
</dbReference>
<feature type="compositionally biased region" description="Basic and acidic residues" evidence="1">
    <location>
        <begin position="212"/>
        <end position="229"/>
    </location>
</feature>
<feature type="domain" description="Phage tail fibre protein N-terminal" evidence="2">
    <location>
        <begin position="1"/>
        <end position="150"/>
    </location>
</feature>
<dbReference type="PANTHER" id="PTHR35191">
    <property type="entry name" value="PROPHAGE SIDE TAIL FIBER PROTEIN HOMOLOG STFQ-RELATED"/>
    <property type="match status" value="1"/>
</dbReference>
<evidence type="ECO:0000313" key="3">
    <source>
        <dbReference type="EMBL" id="HIW78275.1"/>
    </source>
</evidence>
<feature type="region of interest" description="Disordered" evidence="1">
    <location>
        <begin position="266"/>
        <end position="299"/>
    </location>
</feature>
<dbReference type="EMBL" id="DXGI01000139">
    <property type="protein sequence ID" value="HIW78275.1"/>
    <property type="molecule type" value="Genomic_DNA"/>
</dbReference>
<dbReference type="AlphaFoldDB" id="A0A9D1QZY4"/>
<comment type="caution">
    <text evidence="3">The sequence shown here is derived from an EMBL/GenBank/DDBJ whole genome shotgun (WGS) entry which is preliminary data.</text>
</comment>
<feature type="region of interest" description="Disordered" evidence="1">
    <location>
        <begin position="205"/>
        <end position="240"/>
    </location>
</feature>
<feature type="non-terminal residue" evidence="3">
    <location>
        <position position="417"/>
    </location>
</feature>
<dbReference type="InterPro" id="IPR022225">
    <property type="entry name" value="Phage_tail_fibre_N"/>
</dbReference>
<dbReference type="Proteomes" id="UP000824264">
    <property type="component" value="Unassembled WGS sequence"/>
</dbReference>
<name>A0A9D1QZY4_9BACT</name>
<organism evidence="3 4">
    <name type="scientific">Candidatus Bilophila faecipullorum</name>
    <dbReference type="NCBI Taxonomy" id="2838482"/>
    <lineage>
        <taxon>Bacteria</taxon>
        <taxon>Pseudomonadati</taxon>
        <taxon>Thermodesulfobacteriota</taxon>
        <taxon>Desulfovibrionia</taxon>
        <taxon>Desulfovibrionales</taxon>
        <taxon>Desulfovibrionaceae</taxon>
        <taxon>Bilophila</taxon>
    </lineage>
</organism>
<reference evidence="3" key="1">
    <citation type="journal article" date="2021" name="PeerJ">
        <title>Extensive microbial diversity within the chicken gut microbiome revealed by metagenomics and culture.</title>
        <authorList>
            <person name="Gilroy R."/>
            <person name="Ravi A."/>
            <person name="Getino M."/>
            <person name="Pursley I."/>
            <person name="Horton D.L."/>
            <person name="Alikhan N.F."/>
            <person name="Baker D."/>
            <person name="Gharbi K."/>
            <person name="Hall N."/>
            <person name="Watson M."/>
            <person name="Adriaenssens E.M."/>
            <person name="Foster-Nyarko E."/>
            <person name="Jarju S."/>
            <person name="Secka A."/>
            <person name="Antonio M."/>
            <person name="Oren A."/>
            <person name="Chaudhuri R.R."/>
            <person name="La Ragione R."/>
            <person name="Hildebrand F."/>
            <person name="Pallen M.J."/>
        </authorList>
    </citation>
    <scope>NUCLEOTIDE SEQUENCE</scope>
    <source>
        <strain evidence="3">ChiSxjej5B17-1746</strain>
    </source>
</reference>
<protein>
    <submittedName>
        <fullName evidence="3">Phage tail protein</fullName>
    </submittedName>
</protein>
<sequence>MSQQFRTVTTNAGRNAVREALAQGKTVKLSHMSVGDGGGSAVTPLSSMTALVNECFRAQINDIALDPATPDLFTAELFIPQAEGGFYIREVGLWTEDGTLFAVGNTPLTEKPDLSSGAATDLLVRLIIRVLDAAAVSIEIDPAQVLATRDYVDRKLDAHNRDGGAHETLARKNVQIKAGTGLSGGGTLEADREFAVEYGNTAGTACQGNDVRLSDSRTPKAHKDSHKTGGTDALTPADIDAAPTSHTSVAATASVLGHVKLGKAAGTACEGNDSRLSDTRTPKAHKDSHKTGGADALAPADIGAAPASHTSVAATSSVLGHAKASGTTPKAAGTAALGTETDAFARGDHVHPAQTTVSGNAGSATKLTTARTIDGVSFNGSANITHYGSCATEAATAAKVVACTGFALATGSRITVR</sequence>
<proteinExistence type="predicted"/>
<evidence type="ECO:0000259" key="2">
    <source>
        <dbReference type="Pfam" id="PF12571"/>
    </source>
</evidence>
<accession>A0A9D1QZY4</accession>
<dbReference type="PANTHER" id="PTHR35191:SF1">
    <property type="entry name" value="PROPHAGE SIDE TAIL FIBER PROTEIN HOMOLOG STFQ-RELATED"/>
    <property type="match status" value="1"/>
</dbReference>
<gene>
    <name evidence="3" type="ORF">H9874_03920</name>
</gene>